<evidence type="ECO:0000313" key="3">
    <source>
        <dbReference type="Proteomes" id="UP001141950"/>
    </source>
</evidence>
<accession>A0A9X2MSF1</accession>
<dbReference type="AlphaFoldDB" id="A0A9X2MSF1"/>
<proteinExistence type="predicted"/>
<evidence type="ECO:0000256" key="1">
    <source>
        <dbReference type="SAM" id="MobiDB-lite"/>
    </source>
</evidence>
<dbReference type="RefSeq" id="WP_257447640.1">
    <property type="nucleotide sequence ID" value="NZ_JANIPJ010000011.1"/>
</dbReference>
<dbReference type="EMBL" id="JANIPJ010000011">
    <property type="protein sequence ID" value="MCR2805349.1"/>
    <property type="molecule type" value="Genomic_DNA"/>
</dbReference>
<keyword evidence="3" id="KW-1185">Reference proteome</keyword>
<sequence length="61" mass="7426">MTMESQYRRQALDTWKREREQTFEQVQPSELTPFPRHMGTQTNLTRFSALGLLLFRRRRTP</sequence>
<protein>
    <submittedName>
        <fullName evidence="2">Uncharacterized protein</fullName>
    </submittedName>
</protein>
<gene>
    <name evidence="2" type="ORF">NQZ67_15790</name>
</gene>
<comment type="caution">
    <text evidence="2">The sequence shown here is derived from an EMBL/GenBank/DDBJ whole genome shotgun (WGS) entry which is preliminary data.</text>
</comment>
<name>A0A9X2MSF1_9BACL</name>
<organism evidence="2 3">
    <name type="scientific">Paenibacillus soyae</name>
    <dbReference type="NCBI Taxonomy" id="2969249"/>
    <lineage>
        <taxon>Bacteria</taxon>
        <taxon>Bacillati</taxon>
        <taxon>Bacillota</taxon>
        <taxon>Bacilli</taxon>
        <taxon>Bacillales</taxon>
        <taxon>Paenibacillaceae</taxon>
        <taxon>Paenibacillus</taxon>
    </lineage>
</organism>
<feature type="compositionally biased region" description="Basic and acidic residues" evidence="1">
    <location>
        <begin position="1"/>
        <end position="22"/>
    </location>
</feature>
<evidence type="ECO:0000313" key="2">
    <source>
        <dbReference type="EMBL" id="MCR2805349.1"/>
    </source>
</evidence>
<reference evidence="2" key="1">
    <citation type="submission" date="2022-08" db="EMBL/GenBank/DDBJ databases">
        <title>The genomic sequence of strain Paenibacillus sp. SCIV0701.</title>
        <authorList>
            <person name="Zhao H."/>
        </authorList>
    </citation>
    <scope>NUCLEOTIDE SEQUENCE</scope>
    <source>
        <strain evidence="2">SCIV0701</strain>
    </source>
</reference>
<dbReference type="Proteomes" id="UP001141950">
    <property type="component" value="Unassembled WGS sequence"/>
</dbReference>
<feature type="region of interest" description="Disordered" evidence="1">
    <location>
        <begin position="1"/>
        <end position="39"/>
    </location>
</feature>